<dbReference type="GO" id="GO:0019843">
    <property type="term" value="F:rRNA binding"/>
    <property type="evidence" value="ECO:0007669"/>
    <property type="project" value="UniProtKB-UniRule"/>
</dbReference>
<feature type="domain" description="KH type-2" evidence="10">
    <location>
        <begin position="39"/>
        <end position="124"/>
    </location>
</feature>
<evidence type="ECO:0000256" key="4">
    <source>
        <dbReference type="ARBA" id="ARBA00022980"/>
    </source>
</evidence>
<evidence type="ECO:0000313" key="11">
    <source>
        <dbReference type="EMBL" id="AIT95622.1"/>
    </source>
</evidence>
<dbReference type="CDD" id="cd02412">
    <property type="entry name" value="KH-II_30S_S3"/>
    <property type="match status" value="1"/>
</dbReference>
<evidence type="ECO:0000256" key="1">
    <source>
        <dbReference type="ARBA" id="ARBA00010761"/>
    </source>
</evidence>
<dbReference type="InterPro" id="IPR001351">
    <property type="entry name" value="Ribosomal_uS3_C"/>
</dbReference>
<dbReference type="InterPro" id="IPR057258">
    <property type="entry name" value="Ribosomal_uS3"/>
</dbReference>
<evidence type="ECO:0000259" key="10">
    <source>
        <dbReference type="PROSITE" id="PS50823"/>
    </source>
</evidence>
<dbReference type="PANTHER" id="PTHR11760:SF19">
    <property type="entry name" value="SMALL RIBOSOMAL SUBUNIT PROTEIN US3C"/>
    <property type="match status" value="1"/>
</dbReference>
<dbReference type="Gene3D" id="3.30.1140.32">
    <property type="entry name" value="Ribosomal protein S3, C-terminal domain"/>
    <property type="match status" value="1"/>
</dbReference>
<dbReference type="EMBL" id="KM462887">
    <property type="protein sequence ID" value="AIT95622.1"/>
    <property type="molecule type" value="Genomic_DNA"/>
</dbReference>
<dbReference type="PANTHER" id="PTHR11760">
    <property type="entry name" value="30S/40S RIBOSOMAL PROTEIN S3"/>
    <property type="match status" value="1"/>
</dbReference>
<dbReference type="InterPro" id="IPR004044">
    <property type="entry name" value="KH_dom_type_2"/>
</dbReference>
<comment type="subcellular location">
    <subcellularLocation>
        <location evidence="7 9">Plastid</location>
        <location evidence="7 9">Chloroplast</location>
    </subcellularLocation>
</comment>
<geneLocation type="chloroplast" evidence="11"/>
<comment type="subunit">
    <text evidence="7 9">Part of the 30S ribosomal subunit.</text>
</comment>
<evidence type="ECO:0000256" key="7">
    <source>
        <dbReference type="HAMAP-Rule" id="MF_01309"/>
    </source>
</evidence>
<keyword evidence="9 11" id="KW-0150">Chloroplast</keyword>
<dbReference type="NCBIfam" id="TIGR01009">
    <property type="entry name" value="rpsC_bact"/>
    <property type="match status" value="1"/>
</dbReference>
<evidence type="ECO:0000256" key="8">
    <source>
        <dbReference type="RuleBase" id="RU003624"/>
    </source>
</evidence>
<dbReference type="InterPro" id="IPR009019">
    <property type="entry name" value="KH_sf_prok-type"/>
</dbReference>
<name>A0A097KR12_9CHLO</name>
<sequence>MGQKVNPLCFRLGVTQRHRSQWFAKKLNYSQLVMEDHFLRKLITDQFPKAGILSILINRGGEKVDIEMVVTQPRVLTRYGGQNLEKLREEWTEKIVRRRALLRGIQSNLPGEVVGLSIQVKKLKNPTTSAPSIAATLVGQLEKRTAFRRAMKFVLKRATYDQVKGIKIQVSGRLNGAEIARTEWLRKGRVPLQTLRAQLDYTHTTAQTKYGLLGIKVWVFEGLANKGGQSKRKEWKKETTTSDSFPTA</sequence>
<evidence type="ECO:0000256" key="2">
    <source>
        <dbReference type="ARBA" id="ARBA00022730"/>
    </source>
</evidence>
<proteinExistence type="inferred from homology"/>
<dbReference type="InterPro" id="IPR005704">
    <property type="entry name" value="Ribosomal_uS3_bac-typ"/>
</dbReference>
<dbReference type="SUPFAM" id="SSF54814">
    <property type="entry name" value="Prokaryotic type KH domain (KH-domain type II)"/>
    <property type="match status" value="1"/>
</dbReference>
<dbReference type="AlphaFoldDB" id="A0A097KR12"/>
<dbReference type="GO" id="GO:0022627">
    <property type="term" value="C:cytosolic small ribosomal subunit"/>
    <property type="evidence" value="ECO:0007669"/>
    <property type="project" value="TreeGrafter"/>
</dbReference>
<dbReference type="HAMAP" id="MF_01309_B">
    <property type="entry name" value="Ribosomal_uS3_B"/>
    <property type="match status" value="1"/>
</dbReference>
<keyword evidence="4 7" id="KW-0689">Ribosomal protein</keyword>
<accession>A0A097KR12</accession>
<evidence type="ECO:0000256" key="6">
    <source>
        <dbReference type="ARBA" id="ARBA00035154"/>
    </source>
</evidence>
<dbReference type="RefSeq" id="YP_009106767.1">
    <property type="nucleotide sequence ID" value="NC_025548.1"/>
</dbReference>
<evidence type="ECO:0000256" key="9">
    <source>
        <dbReference type="RuleBase" id="RU003626"/>
    </source>
</evidence>
<dbReference type="InterPro" id="IPR018280">
    <property type="entry name" value="Ribosomal_uS3_CS"/>
</dbReference>
<organism evidence="11">
    <name type="scientific">Elliptochloris bilobata</name>
    <dbReference type="NCBI Taxonomy" id="381761"/>
    <lineage>
        <taxon>Eukaryota</taxon>
        <taxon>Viridiplantae</taxon>
        <taxon>Chlorophyta</taxon>
        <taxon>core chlorophytes</taxon>
        <taxon>Trebouxiophyceae</taxon>
        <taxon>Trebouxiophyceae incertae sedis</taxon>
        <taxon>Elliptochloris clade</taxon>
        <taxon>Elliptochloris</taxon>
    </lineage>
</organism>
<reference evidence="11" key="1">
    <citation type="journal article" date="2014" name="BMC Evol. Biol.">
        <title>Chloroplast phylogenomic analysis resolves deep-level relationships within the green algal class Trebouxiophyceae.</title>
        <authorList>
            <person name="Lemieux C."/>
            <person name="Otis C."/>
            <person name="Turmel M."/>
        </authorList>
    </citation>
    <scope>NUCLEOTIDE SEQUENCE</scope>
</reference>
<dbReference type="InterPro" id="IPR036419">
    <property type="entry name" value="Ribosomal_S3_C_sf"/>
</dbReference>
<dbReference type="Pfam" id="PF00189">
    <property type="entry name" value="Ribosomal_S3_C"/>
    <property type="match status" value="1"/>
</dbReference>
<gene>
    <name evidence="7 11" type="primary">rps3</name>
</gene>
<dbReference type="GO" id="GO:0006412">
    <property type="term" value="P:translation"/>
    <property type="evidence" value="ECO:0007669"/>
    <property type="project" value="UniProtKB-UniRule"/>
</dbReference>
<dbReference type="PROSITE" id="PS00548">
    <property type="entry name" value="RIBOSOMAL_S3"/>
    <property type="match status" value="1"/>
</dbReference>
<keyword evidence="3 7" id="KW-0694">RNA-binding</keyword>
<dbReference type="PROSITE" id="PS50823">
    <property type="entry name" value="KH_TYPE_2"/>
    <property type="match status" value="1"/>
</dbReference>
<keyword evidence="5 7" id="KW-0687">Ribonucleoprotein</keyword>
<evidence type="ECO:0000256" key="5">
    <source>
        <dbReference type="ARBA" id="ARBA00023274"/>
    </source>
</evidence>
<keyword evidence="2 7" id="KW-0699">rRNA-binding</keyword>
<dbReference type="GO" id="GO:0009507">
    <property type="term" value="C:chloroplast"/>
    <property type="evidence" value="ECO:0007669"/>
    <property type="project" value="UniProtKB-SubCell"/>
</dbReference>
<dbReference type="SUPFAM" id="SSF54821">
    <property type="entry name" value="Ribosomal protein S3 C-terminal domain"/>
    <property type="match status" value="1"/>
</dbReference>
<dbReference type="InterPro" id="IPR015946">
    <property type="entry name" value="KH_dom-like_a/b"/>
</dbReference>
<protein>
    <recommendedName>
        <fullName evidence="6 7">Small ribosomal subunit protein uS3c</fullName>
    </recommendedName>
</protein>
<evidence type="ECO:0000256" key="3">
    <source>
        <dbReference type="ARBA" id="ARBA00022884"/>
    </source>
</evidence>
<dbReference type="GO" id="GO:0003735">
    <property type="term" value="F:structural constituent of ribosome"/>
    <property type="evidence" value="ECO:0007669"/>
    <property type="project" value="InterPro"/>
</dbReference>
<keyword evidence="9 11" id="KW-0934">Plastid</keyword>
<dbReference type="GeneID" id="22161301"/>
<comment type="similarity">
    <text evidence="1 7 8">Belongs to the universal ribosomal protein uS3 family.</text>
</comment>
<dbReference type="Gene3D" id="3.30.300.20">
    <property type="match status" value="1"/>
</dbReference>